<feature type="domain" description="TRAM" evidence="14">
    <location>
        <begin position="423"/>
        <end position="486"/>
    </location>
</feature>
<organism evidence="17 18">
    <name type="scientific">Cyclobacterium xiamenense</name>
    <dbReference type="NCBI Taxonomy" id="1297121"/>
    <lineage>
        <taxon>Bacteria</taxon>
        <taxon>Pseudomonadati</taxon>
        <taxon>Bacteroidota</taxon>
        <taxon>Cytophagia</taxon>
        <taxon>Cytophagales</taxon>
        <taxon>Cyclobacteriaceae</taxon>
        <taxon>Cyclobacterium</taxon>
    </lineage>
</organism>
<dbReference type="AlphaFoldDB" id="A0A1H6YZW6"/>
<feature type="binding site" evidence="13">
    <location>
        <position position="191"/>
    </location>
    <ligand>
        <name>[4Fe-4S] cluster</name>
        <dbReference type="ChEBI" id="CHEBI:49883"/>
        <label>2</label>
        <note>4Fe-4S-S-AdoMet</note>
    </ligand>
</feature>
<dbReference type="GO" id="GO:0005829">
    <property type="term" value="C:cytosol"/>
    <property type="evidence" value="ECO:0007669"/>
    <property type="project" value="TreeGrafter"/>
</dbReference>
<dbReference type="PROSITE" id="PS51449">
    <property type="entry name" value="MTTASE_N"/>
    <property type="match status" value="1"/>
</dbReference>
<evidence type="ECO:0000256" key="10">
    <source>
        <dbReference type="ARBA" id="ARBA00068570"/>
    </source>
</evidence>
<dbReference type="InterPro" id="IPR013848">
    <property type="entry name" value="Methylthiotransferase_N"/>
</dbReference>
<dbReference type="SFLD" id="SFLDS00029">
    <property type="entry name" value="Radical_SAM"/>
    <property type="match status" value="2"/>
</dbReference>
<dbReference type="SFLD" id="SFLDG01082">
    <property type="entry name" value="B12-binding_domain_containing"/>
    <property type="match status" value="1"/>
</dbReference>
<keyword evidence="4 13" id="KW-0808">Transferase</keyword>
<comment type="function">
    <text evidence="1 13">Catalyzes the methylthiolation of N6-(dimethylallyl)adenosine (i(6)A), leading to the formation of 2-methylthio-N6-(dimethylallyl)adenosine (ms(2)i(6)A) at position 37 in tRNAs that read codons beginning with uridine.</text>
</comment>
<keyword evidence="5 13" id="KW-0949">S-adenosyl-L-methionine</keyword>
<evidence type="ECO:0000313" key="17">
    <source>
        <dbReference type="EMBL" id="SEJ46793.1"/>
    </source>
</evidence>
<dbReference type="InterPro" id="IPR023404">
    <property type="entry name" value="rSAM_horseshoe"/>
</dbReference>
<reference evidence="18" key="1">
    <citation type="submission" date="2016-10" db="EMBL/GenBank/DDBJ databases">
        <authorList>
            <person name="Varghese N."/>
            <person name="Submissions S."/>
        </authorList>
    </citation>
    <scope>NUCLEOTIDE SEQUENCE [LARGE SCALE GENOMIC DNA]</scope>
    <source>
        <strain evidence="18">IBRC-M 10761</strain>
    </source>
</reference>
<dbReference type="EC" id="2.8.4.3" evidence="9 13"/>
<comment type="cofactor">
    <cofactor evidence="13">
        <name>[4Fe-4S] cluster</name>
        <dbReference type="ChEBI" id="CHEBI:49883"/>
    </cofactor>
    <text evidence="13">Binds 2 [4Fe-4S] clusters. One cluster is coordinated with 3 cysteines and an exchangeable S-adenosyl-L-methionine.</text>
</comment>
<dbReference type="FunFam" id="3.40.50.12160:FF:000003">
    <property type="entry name" value="CDK5 regulatory subunit-associated protein 1"/>
    <property type="match status" value="1"/>
</dbReference>
<keyword evidence="3 13" id="KW-0963">Cytoplasm</keyword>
<feature type="domain" description="MTTase N-terminal" evidence="15">
    <location>
        <begin position="33"/>
        <end position="149"/>
    </location>
</feature>
<keyword evidence="7 13" id="KW-0408">Iron</keyword>
<feature type="binding site" evidence="13">
    <location>
        <position position="78"/>
    </location>
    <ligand>
        <name>[4Fe-4S] cluster</name>
        <dbReference type="ChEBI" id="CHEBI:49883"/>
        <label>1</label>
    </ligand>
</feature>
<dbReference type="Pfam" id="PF04055">
    <property type="entry name" value="Radical_SAM"/>
    <property type="match status" value="1"/>
</dbReference>
<keyword evidence="8 13" id="KW-0411">Iron-sulfur</keyword>
<feature type="binding site" evidence="13">
    <location>
        <position position="42"/>
    </location>
    <ligand>
        <name>[4Fe-4S] cluster</name>
        <dbReference type="ChEBI" id="CHEBI:49883"/>
        <label>1</label>
    </ligand>
</feature>
<evidence type="ECO:0000256" key="7">
    <source>
        <dbReference type="ARBA" id="ARBA00023004"/>
    </source>
</evidence>
<dbReference type="Pfam" id="PF01938">
    <property type="entry name" value="TRAM"/>
    <property type="match status" value="1"/>
</dbReference>
<dbReference type="Proteomes" id="UP000199403">
    <property type="component" value="Unassembled WGS sequence"/>
</dbReference>
<dbReference type="GO" id="GO:0046872">
    <property type="term" value="F:metal ion binding"/>
    <property type="evidence" value="ECO:0007669"/>
    <property type="project" value="UniProtKB-KW"/>
</dbReference>
<keyword evidence="6 13" id="KW-0479">Metal-binding</keyword>
<dbReference type="InterPro" id="IPR006463">
    <property type="entry name" value="MiaB_methiolase"/>
</dbReference>
<dbReference type="InterPro" id="IPR005839">
    <property type="entry name" value="Methylthiotransferase"/>
</dbReference>
<dbReference type="HAMAP" id="MF_01864">
    <property type="entry name" value="tRNA_metthiotr_MiaB"/>
    <property type="match status" value="1"/>
</dbReference>
<dbReference type="SUPFAM" id="SSF102114">
    <property type="entry name" value="Radical SAM enzymes"/>
    <property type="match status" value="1"/>
</dbReference>
<feature type="domain" description="Radical SAM core" evidence="16">
    <location>
        <begin position="173"/>
        <end position="421"/>
    </location>
</feature>
<dbReference type="SFLD" id="SFLDG01061">
    <property type="entry name" value="methylthiotransferase"/>
    <property type="match status" value="2"/>
</dbReference>
<dbReference type="PROSITE" id="PS50926">
    <property type="entry name" value="TRAM"/>
    <property type="match status" value="1"/>
</dbReference>
<comment type="subcellular location">
    <subcellularLocation>
        <location evidence="13">Cytoplasm</location>
    </subcellularLocation>
</comment>
<dbReference type="InterPro" id="IPR007197">
    <property type="entry name" value="rSAM"/>
</dbReference>
<dbReference type="InterPro" id="IPR006638">
    <property type="entry name" value="Elp3/MiaA/NifB-like_rSAM"/>
</dbReference>
<evidence type="ECO:0000256" key="4">
    <source>
        <dbReference type="ARBA" id="ARBA00022679"/>
    </source>
</evidence>
<evidence type="ECO:0000256" key="13">
    <source>
        <dbReference type="HAMAP-Rule" id="MF_01864"/>
    </source>
</evidence>
<dbReference type="PROSITE" id="PS51918">
    <property type="entry name" value="RADICAL_SAM"/>
    <property type="match status" value="1"/>
</dbReference>
<name>A0A1H6YZW6_9BACT</name>
<evidence type="ECO:0000256" key="8">
    <source>
        <dbReference type="ARBA" id="ARBA00023014"/>
    </source>
</evidence>
<gene>
    <name evidence="13" type="primary">miaB</name>
    <name evidence="17" type="ORF">SAMN05192553_104117</name>
</gene>
<dbReference type="PANTHER" id="PTHR43020">
    <property type="entry name" value="CDK5 REGULATORY SUBUNIT-ASSOCIATED PROTEIN 1"/>
    <property type="match status" value="1"/>
</dbReference>
<accession>A0A1H6YZW6</accession>
<evidence type="ECO:0000256" key="9">
    <source>
        <dbReference type="ARBA" id="ARBA00033765"/>
    </source>
</evidence>
<dbReference type="RefSeq" id="WP_092175229.1">
    <property type="nucleotide sequence ID" value="NZ_FNZH01000004.1"/>
</dbReference>
<dbReference type="GO" id="GO:0035597">
    <property type="term" value="F:tRNA-2-methylthio-N(6)-dimethylallyladenosine(37) synthase activity"/>
    <property type="evidence" value="ECO:0007669"/>
    <property type="project" value="UniProtKB-EC"/>
</dbReference>
<sequence>MENIIKDIDIIRDEEEKSCDVAITAEESTGKTKKLYIESYGCQMNFSDSEIVASIMKDHGFDTTSDFTSADVIFLNTCSIREKAEQTVRKRLSQFNQVKSENPELTIGVLGCMAERLKEKLLEEEKLVDLVVGPDAYRDLPNLVGQAEEGNKGVNTFLSREETYADISPVRLNSNGVTAFISIMRGCDNMCSFCVVPFTRGRERSRDPHSIVKEARELFEKGYKEVTLLGQNVDSYKWSAEENNKARLTKKETALSEVIHFSDLLEMVALVDPKLRVRFSTSHPKDITDEVLLTMKRHDNICKYIHLPVQSGNSRVLALMNRTYDRDWYLDRVRKIREILGEDCGISSDMIAGFCTETESEHQDTLSMMDLVQYDFSYMFYYSERPGTLAAKKLPDDVPLEIKKRRLQEIIEKQNQLSLMRNQRDIGRVQEILIEGQSKRSAAQLKGRNSANKVVIVPSQGLAVGDYVQVRITDCSSATLFGEVIDR</sequence>
<evidence type="ECO:0000259" key="16">
    <source>
        <dbReference type="PROSITE" id="PS51918"/>
    </source>
</evidence>
<dbReference type="FunFam" id="3.80.30.20:FF:000001">
    <property type="entry name" value="tRNA-2-methylthio-N(6)-dimethylallyladenosine synthase 2"/>
    <property type="match status" value="1"/>
</dbReference>
<evidence type="ECO:0000256" key="11">
    <source>
        <dbReference type="ARBA" id="ARBA00080698"/>
    </source>
</evidence>
<evidence type="ECO:0000256" key="5">
    <source>
        <dbReference type="ARBA" id="ARBA00022691"/>
    </source>
</evidence>
<feature type="binding site" evidence="13">
    <location>
        <position position="112"/>
    </location>
    <ligand>
        <name>[4Fe-4S] cluster</name>
        <dbReference type="ChEBI" id="CHEBI:49883"/>
        <label>1</label>
    </ligand>
</feature>
<keyword evidence="13" id="KW-0819">tRNA processing</keyword>
<evidence type="ECO:0000256" key="1">
    <source>
        <dbReference type="ARBA" id="ARBA00003234"/>
    </source>
</evidence>
<dbReference type="SFLD" id="SFLDF00273">
    <property type="entry name" value="(dimethylallyl)adenosine_tRNA"/>
    <property type="match status" value="1"/>
</dbReference>
<evidence type="ECO:0000256" key="2">
    <source>
        <dbReference type="ARBA" id="ARBA00022485"/>
    </source>
</evidence>
<comment type="similarity">
    <text evidence="13">Belongs to the methylthiotransferase family. MiaB subfamily.</text>
</comment>
<evidence type="ECO:0000259" key="14">
    <source>
        <dbReference type="PROSITE" id="PS50926"/>
    </source>
</evidence>
<dbReference type="InterPro" id="IPR002792">
    <property type="entry name" value="TRAM_dom"/>
</dbReference>
<dbReference type="OrthoDB" id="9805215at2"/>
<comment type="catalytic activity">
    <reaction evidence="13">
        <text>N(6)-dimethylallyladenosine(37) in tRNA + (sulfur carrier)-SH + AH2 + 2 S-adenosyl-L-methionine = 2-methylsulfanyl-N(6)-dimethylallyladenosine(37) in tRNA + (sulfur carrier)-H + 5'-deoxyadenosine + L-methionine + A + S-adenosyl-L-homocysteine + 2 H(+)</text>
        <dbReference type="Rhea" id="RHEA:37067"/>
        <dbReference type="Rhea" id="RHEA-COMP:10375"/>
        <dbReference type="Rhea" id="RHEA-COMP:10376"/>
        <dbReference type="Rhea" id="RHEA-COMP:14737"/>
        <dbReference type="Rhea" id="RHEA-COMP:14739"/>
        <dbReference type="ChEBI" id="CHEBI:13193"/>
        <dbReference type="ChEBI" id="CHEBI:15378"/>
        <dbReference type="ChEBI" id="CHEBI:17319"/>
        <dbReference type="ChEBI" id="CHEBI:17499"/>
        <dbReference type="ChEBI" id="CHEBI:29917"/>
        <dbReference type="ChEBI" id="CHEBI:57844"/>
        <dbReference type="ChEBI" id="CHEBI:57856"/>
        <dbReference type="ChEBI" id="CHEBI:59789"/>
        <dbReference type="ChEBI" id="CHEBI:64428"/>
        <dbReference type="ChEBI" id="CHEBI:74415"/>
        <dbReference type="ChEBI" id="CHEBI:74417"/>
        <dbReference type="EC" id="2.8.4.3"/>
    </reaction>
</comment>
<evidence type="ECO:0000256" key="6">
    <source>
        <dbReference type="ARBA" id="ARBA00022723"/>
    </source>
</evidence>
<protein>
    <recommendedName>
        <fullName evidence="10 13">tRNA-2-methylthio-N(6)-dimethylallyladenosine synthase</fullName>
        <ecNumber evidence="9 13">2.8.4.3</ecNumber>
    </recommendedName>
    <alternativeName>
        <fullName evidence="12 13">(Dimethylallyl)adenosine tRNA methylthiotransferase MiaB</fullName>
    </alternativeName>
    <alternativeName>
        <fullName evidence="11 13">tRNA-i(6)A37 methylthiotransferase</fullName>
    </alternativeName>
</protein>
<dbReference type="PANTHER" id="PTHR43020:SF2">
    <property type="entry name" value="MITOCHONDRIAL TRNA METHYLTHIOTRANSFERASE CDK5RAP1"/>
    <property type="match status" value="1"/>
</dbReference>
<dbReference type="Gene3D" id="3.80.30.20">
    <property type="entry name" value="tm_1862 like domain"/>
    <property type="match status" value="1"/>
</dbReference>
<dbReference type="PROSITE" id="PS01278">
    <property type="entry name" value="MTTASE_RADICAL"/>
    <property type="match status" value="1"/>
</dbReference>
<feature type="binding site" evidence="13">
    <location>
        <position position="194"/>
    </location>
    <ligand>
        <name>[4Fe-4S] cluster</name>
        <dbReference type="ChEBI" id="CHEBI:49883"/>
        <label>2</label>
        <note>4Fe-4S-S-AdoMet</note>
    </ligand>
</feature>
<dbReference type="InterPro" id="IPR038135">
    <property type="entry name" value="Methylthiotransferase_N_sf"/>
</dbReference>
<evidence type="ECO:0000256" key="3">
    <source>
        <dbReference type="ARBA" id="ARBA00022490"/>
    </source>
</evidence>
<proteinExistence type="inferred from homology"/>
<dbReference type="NCBIfam" id="TIGR01574">
    <property type="entry name" value="miaB-methiolase"/>
    <property type="match status" value="1"/>
</dbReference>
<evidence type="ECO:0000259" key="15">
    <source>
        <dbReference type="PROSITE" id="PS51449"/>
    </source>
</evidence>
<dbReference type="GO" id="GO:0051539">
    <property type="term" value="F:4 iron, 4 sulfur cluster binding"/>
    <property type="evidence" value="ECO:0007669"/>
    <property type="project" value="UniProtKB-UniRule"/>
</dbReference>
<dbReference type="InterPro" id="IPR058240">
    <property type="entry name" value="rSAM_sf"/>
</dbReference>
<keyword evidence="18" id="KW-1185">Reference proteome</keyword>
<comment type="subunit">
    <text evidence="13">Monomer.</text>
</comment>
<dbReference type="SFLD" id="SFLDF00413">
    <property type="entry name" value="CDK5RAP1"/>
    <property type="match status" value="1"/>
</dbReference>
<dbReference type="Pfam" id="PF00919">
    <property type="entry name" value="UPF0004"/>
    <property type="match status" value="1"/>
</dbReference>
<evidence type="ECO:0000313" key="18">
    <source>
        <dbReference type="Proteomes" id="UP000199403"/>
    </source>
</evidence>
<dbReference type="SMART" id="SM00729">
    <property type="entry name" value="Elp3"/>
    <property type="match status" value="1"/>
</dbReference>
<dbReference type="STRING" id="1416801.SAMN05192553_104117"/>
<keyword evidence="2 13" id="KW-0004">4Fe-4S</keyword>
<dbReference type="EMBL" id="FNZH01000004">
    <property type="protein sequence ID" value="SEJ46793.1"/>
    <property type="molecule type" value="Genomic_DNA"/>
</dbReference>
<feature type="binding site" evidence="13">
    <location>
        <position position="187"/>
    </location>
    <ligand>
        <name>[4Fe-4S] cluster</name>
        <dbReference type="ChEBI" id="CHEBI:49883"/>
        <label>2</label>
        <note>4Fe-4S-S-AdoMet</note>
    </ligand>
</feature>
<evidence type="ECO:0000256" key="12">
    <source>
        <dbReference type="ARBA" id="ARBA00081141"/>
    </source>
</evidence>
<dbReference type="NCBIfam" id="TIGR00089">
    <property type="entry name" value="MiaB/RimO family radical SAM methylthiotransferase"/>
    <property type="match status" value="1"/>
</dbReference>
<dbReference type="InterPro" id="IPR020612">
    <property type="entry name" value="Methylthiotransferase_CS"/>
</dbReference>
<dbReference type="Gene3D" id="3.40.50.12160">
    <property type="entry name" value="Methylthiotransferase, N-terminal domain"/>
    <property type="match status" value="1"/>
</dbReference>